<evidence type="ECO:0000313" key="2">
    <source>
        <dbReference type="EMBL" id="KXA94288.1"/>
    </source>
</evidence>
<dbReference type="Proteomes" id="UP000070284">
    <property type="component" value="Unassembled WGS sequence"/>
</dbReference>
<dbReference type="EMBL" id="LHXO01000068">
    <property type="protein sequence ID" value="KXA94288.1"/>
    <property type="molecule type" value="Genomic_DNA"/>
</dbReference>
<evidence type="ECO:0000256" key="1">
    <source>
        <dbReference type="SAM" id="Coils"/>
    </source>
</evidence>
<organism evidence="2 3">
    <name type="scientific">candidate division MSBL1 archaeon SCGC-AAA259E19</name>
    <dbReference type="NCBI Taxonomy" id="1698264"/>
    <lineage>
        <taxon>Archaea</taxon>
        <taxon>Methanobacteriati</taxon>
        <taxon>Methanobacteriota</taxon>
        <taxon>candidate division MSBL1</taxon>
    </lineage>
</organism>
<dbReference type="AlphaFoldDB" id="A0A133UJ91"/>
<feature type="coiled-coil region" evidence="1">
    <location>
        <begin position="9"/>
        <end position="43"/>
    </location>
</feature>
<evidence type="ECO:0000313" key="3">
    <source>
        <dbReference type="Proteomes" id="UP000070284"/>
    </source>
</evidence>
<gene>
    <name evidence="2" type="ORF">AKJ65_04870</name>
</gene>
<reference evidence="2 3" key="1">
    <citation type="journal article" date="2016" name="Sci. Rep.">
        <title>Metabolic traits of an uncultured archaeal lineage -MSBL1- from brine pools of the Red Sea.</title>
        <authorList>
            <person name="Mwirichia R."/>
            <person name="Alam I."/>
            <person name="Rashid M."/>
            <person name="Vinu M."/>
            <person name="Ba-Alawi W."/>
            <person name="Anthony Kamau A."/>
            <person name="Kamanda Ngugi D."/>
            <person name="Goker M."/>
            <person name="Klenk H.P."/>
            <person name="Bajic V."/>
            <person name="Stingl U."/>
        </authorList>
    </citation>
    <scope>NUCLEOTIDE SEQUENCE [LARGE SCALE GENOMIC DNA]</scope>
    <source>
        <strain evidence="2">SCGC-AAA259E19</strain>
    </source>
</reference>
<protein>
    <submittedName>
        <fullName evidence="2">Uncharacterized protein</fullName>
    </submittedName>
</protein>
<accession>A0A133UJ91</accession>
<comment type="caution">
    <text evidence="2">The sequence shown here is derived from an EMBL/GenBank/DDBJ whole genome shotgun (WGS) entry which is preliminary data.</text>
</comment>
<keyword evidence="3" id="KW-1185">Reference proteome</keyword>
<sequence length="234" mass="27484">MSSPPSSNYSSPQEKIRELQKLLEEKEEKIQELESELREARRTPEVQIVKEDLEHLVSQGKTNKELADYYGVSVSTIKRRVREYGLTGIRKPGGGVRKEKEIEVPEIEENWIPVEEYIRELDEKYHFIEKQAPAFQFINPNTLVCSDEKKNPEGEYTTVGIYFICLQSDVYFINYTRFKYSERPKDFEEIYNWTSENAFDSLKVRFSRTSFTVVRPIAYTFLKPGEKPEVVKAE</sequence>
<proteinExistence type="predicted"/>
<keyword evidence="1" id="KW-0175">Coiled coil</keyword>
<name>A0A133UJ91_9EURY</name>